<dbReference type="EMBL" id="DXFH01000002">
    <property type="protein sequence ID" value="HIX35042.1"/>
    <property type="molecule type" value="Genomic_DNA"/>
</dbReference>
<organism evidence="6 7">
    <name type="scientific">Candidatus Limosilactobacillus merdigallinarum</name>
    <dbReference type="NCBI Taxonomy" id="2838652"/>
    <lineage>
        <taxon>Bacteria</taxon>
        <taxon>Bacillati</taxon>
        <taxon>Bacillota</taxon>
        <taxon>Bacilli</taxon>
        <taxon>Lactobacillales</taxon>
        <taxon>Lactobacillaceae</taxon>
        <taxon>Limosilactobacillus</taxon>
    </lineage>
</organism>
<dbReference type="PANTHER" id="PTHR30419:SF8">
    <property type="entry name" value="NITROGEN ASSIMILATION TRANSCRIPTIONAL ACTIVATOR-RELATED"/>
    <property type="match status" value="1"/>
</dbReference>
<comment type="similarity">
    <text evidence="1">Belongs to the LysR transcriptional regulatory family.</text>
</comment>
<dbReference type="GO" id="GO:0003677">
    <property type="term" value="F:DNA binding"/>
    <property type="evidence" value="ECO:0007669"/>
    <property type="project" value="UniProtKB-KW"/>
</dbReference>
<dbReference type="Gene3D" id="1.10.10.10">
    <property type="entry name" value="Winged helix-like DNA-binding domain superfamily/Winged helix DNA-binding domain"/>
    <property type="match status" value="1"/>
</dbReference>
<protein>
    <submittedName>
        <fullName evidence="6">LysR family transcriptional regulator</fullName>
    </submittedName>
</protein>
<dbReference type="InterPro" id="IPR000847">
    <property type="entry name" value="LysR_HTH_N"/>
</dbReference>
<dbReference type="InterPro" id="IPR036388">
    <property type="entry name" value="WH-like_DNA-bd_sf"/>
</dbReference>
<gene>
    <name evidence="6" type="ORF">H9856_01300</name>
</gene>
<dbReference type="InterPro" id="IPR005119">
    <property type="entry name" value="LysR_subst-bd"/>
</dbReference>
<evidence type="ECO:0000256" key="3">
    <source>
        <dbReference type="ARBA" id="ARBA00023125"/>
    </source>
</evidence>
<dbReference type="Proteomes" id="UP000824231">
    <property type="component" value="Unassembled WGS sequence"/>
</dbReference>
<evidence type="ECO:0000313" key="7">
    <source>
        <dbReference type="Proteomes" id="UP000824231"/>
    </source>
</evidence>
<dbReference type="InterPro" id="IPR036390">
    <property type="entry name" value="WH_DNA-bd_sf"/>
</dbReference>
<reference evidence="6" key="2">
    <citation type="submission" date="2021-04" db="EMBL/GenBank/DDBJ databases">
        <authorList>
            <person name="Gilroy R."/>
        </authorList>
    </citation>
    <scope>NUCLEOTIDE SEQUENCE</scope>
    <source>
        <strain evidence="6">ChiSxjej3B15-572</strain>
    </source>
</reference>
<keyword evidence="3" id="KW-0238">DNA-binding</keyword>
<evidence type="ECO:0000259" key="5">
    <source>
        <dbReference type="PROSITE" id="PS50931"/>
    </source>
</evidence>
<dbReference type="SUPFAM" id="SSF53850">
    <property type="entry name" value="Periplasmic binding protein-like II"/>
    <property type="match status" value="1"/>
</dbReference>
<dbReference type="InterPro" id="IPR050950">
    <property type="entry name" value="HTH-type_LysR_regulators"/>
</dbReference>
<comment type="caution">
    <text evidence="6">The sequence shown here is derived from an EMBL/GenBank/DDBJ whole genome shotgun (WGS) entry which is preliminary data.</text>
</comment>
<dbReference type="CDD" id="cd05466">
    <property type="entry name" value="PBP2_LTTR_substrate"/>
    <property type="match status" value="1"/>
</dbReference>
<dbReference type="Gene3D" id="3.40.190.290">
    <property type="match status" value="1"/>
</dbReference>
<reference evidence="6" key="1">
    <citation type="journal article" date="2021" name="PeerJ">
        <title>Extensive microbial diversity within the chicken gut microbiome revealed by metagenomics and culture.</title>
        <authorList>
            <person name="Gilroy R."/>
            <person name="Ravi A."/>
            <person name="Getino M."/>
            <person name="Pursley I."/>
            <person name="Horton D.L."/>
            <person name="Alikhan N.F."/>
            <person name="Baker D."/>
            <person name="Gharbi K."/>
            <person name="Hall N."/>
            <person name="Watson M."/>
            <person name="Adriaenssens E.M."/>
            <person name="Foster-Nyarko E."/>
            <person name="Jarju S."/>
            <person name="Secka A."/>
            <person name="Antonio M."/>
            <person name="Oren A."/>
            <person name="Chaudhuri R.R."/>
            <person name="La Ragione R."/>
            <person name="Hildebrand F."/>
            <person name="Pallen M.J."/>
        </authorList>
    </citation>
    <scope>NUCLEOTIDE SEQUENCE</scope>
    <source>
        <strain evidence="6">ChiSxjej3B15-572</strain>
    </source>
</reference>
<evidence type="ECO:0000256" key="2">
    <source>
        <dbReference type="ARBA" id="ARBA00023015"/>
    </source>
</evidence>
<dbReference type="PRINTS" id="PR00039">
    <property type="entry name" value="HTHLYSR"/>
</dbReference>
<proteinExistence type="inferred from homology"/>
<dbReference type="FunFam" id="1.10.10.10:FF:000001">
    <property type="entry name" value="LysR family transcriptional regulator"/>
    <property type="match status" value="1"/>
</dbReference>
<dbReference type="PROSITE" id="PS50931">
    <property type="entry name" value="HTH_LYSR"/>
    <property type="match status" value="1"/>
</dbReference>
<dbReference type="GO" id="GO:0005829">
    <property type="term" value="C:cytosol"/>
    <property type="evidence" value="ECO:0007669"/>
    <property type="project" value="TreeGrafter"/>
</dbReference>
<accession>A0A9D1VGL8</accession>
<dbReference type="AlphaFoldDB" id="A0A9D1VGL8"/>
<keyword evidence="4" id="KW-0804">Transcription</keyword>
<name>A0A9D1VGL8_9LACO</name>
<dbReference type="Pfam" id="PF03466">
    <property type="entry name" value="LysR_substrate"/>
    <property type="match status" value="1"/>
</dbReference>
<evidence type="ECO:0000313" key="6">
    <source>
        <dbReference type="EMBL" id="HIX35042.1"/>
    </source>
</evidence>
<dbReference type="SUPFAM" id="SSF46785">
    <property type="entry name" value="Winged helix' DNA-binding domain"/>
    <property type="match status" value="1"/>
</dbReference>
<evidence type="ECO:0000256" key="1">
    <source>
        <dbReference type="ARBA" id="ARBA00009437"/>
    </source>
</evidence>
<dbReference type="PANTHER" id="PTHR30419">
    <property type="entry name" value="HTH-TYPE TRANSCRIPTIONAL REGULATOR YBHD"/>
    <property type="match status" value="1"/>
</dbReference>
<sequence>MDTRVLRYFVKVAETNNLTKAANQLHVTQPTLSRQIMELEEEVGVKLFDRQKHQLHLNDAGILFQQRAQTILSLIDHTEDELQQGHDGLAGTINFGCVESSVAPYMMKIVERFQDKYPQVNFKVFDGDGDSLRQQIDQGVCDMAAMIQPVEVAKYNYLQLPVKDRWGLILRADDLLAKKKQITAHDLYQLPLITGRRNIVRDDLKDVLKLDPQRLNVKVMINLPENVKSLVTHGHYYALGIDGVFAQYHDERLAFVPFSPAKSAGHVLAWRKTRQLGKVAQTFLQFVTAQMAANEKRAANN</sequence>
<keyword evidence="2" id="KW-0805">Transcription regulation</keyword>
<evidence type="ECO:0000256" key="4">
    <source>
        <dbReference type="ARBA" id="ARBA00023163"/>
    </source>
</evidence>
<dbReference type="GO" id="GO:0003700">
    <property type="term" value="F:DNA-binding transcription factor activity"/>
    <property type="evidence" value="ECO:0007669"/>
    <property type="project" value="InterPro"/>
</dbReference>
<feature type="domain" description="HTH lysR-type" evidence="5">
    <location>
        <begin position="1"/>
        <end position="58"/>
    </location>
</feature>
<dbReference type="Pfam" id="PF00126">
    <property type="entry name" value="HTH_1"/>
    <property type="match status" value="1"/>
</dbReference>